<sequence>MYLWRERPESLMTPPAVPVLRSVFAAYAFFLVHWRKILIAAIPYTAAYAAQLALMPMTAASSEPSALDLVVALLSLATVVASVALSAASLRLAVRGEMPGWLGLQLGHEELRVFAVYILISLLIVIVFVLVFLFWGTLFGTVTMGALERAGIDPEASGFDVAGATQYMGASDWVVVVAAGLAGLAIVTWLSARLVLALPATIASKRIQVMKAWPLSDGNGWRIAAALVLAGLPLTLCELALYELLSTVLGHRLIDVSALISADLSGTPGVARAREYGLWLGLFAAVNYPVMSGLYAYLYQKRTRTPAA</sequence>
<feature type="transmembrane region" description="Helical" evidence="1">
    <location>
        <begin position="37"/>
        <end position="57"/>
    </location>
</feature>
<keyword evidence="1" id="KW-0472">Membrane</keyword>
<protein>
    <submittedName>
        <fullName evidence="2">Uncharacterized protein</fullName>
    </submittedName>
</protein>
<dbReference type="AlphaFoldDB" id="A0A9W6MLR2"/>
<reference evidence="2" key="1">
    <citation type="journal article" date="2014" name="Int. J. Syst. Evol. Microbiol.">
        <title>Complete genome sequence of Corynebacterium casei LMG S-19264T (=DSM 44701T), isolated from a smear-ripened cheese.</title>
        <authorList>
            <consortium name="US DOE Joint Genome Institute (JGI-PGF)"/>
            <person name="Walter F."/>
            <person name="Albersmeier A."/>
            <person name="Kalinowski J."/>
            <person name="Ruckert C."/>
        </authorList>
    </citation>
    <scope>NUCLEOTIDE SEQUENCE</scope>
    <source>
        <strain evidence="2">VKM B-1513</strain>
    </source>
</reference>
<keyword evidence="3" id="KW-1185">Reference proteome</keyword>
<evidence type="ECO:0000313" key="3">
    <source>
        <dbReference type="Proteomes" id="UP001143486"/>
    </source>
</evidence>
<organism evidence="2 3">
    <name type="scientific">Maricaulis virginensis</name>
    <dbReference type="NCBI Taxonomy" id="144022"/>
    <lineage>
        <taxon>Bacteria</taxon>
        <taxon>Pseudomonadati</taxon>
        <taxon>Pseudomonadota</taxon>
        <taxon>Alphaproteobacteria</taxon>
        <taxon>Maricaulales</taxon>
        <taxon>Maricaulaceae</taxon>
        <taxon>Maricaulis</taxon>
    </lineage>
</organism>
<feature type="transmembrane region" description="Helical" evidence="1">
    <location>
        <begin position="69"/>
        <end position="94"/>
    </location>
</feature>
<dbReference type="Proteomes" id="UP001143486">
    <property type="component" value="Unassembled WGS sequence"/>
</dbReference>
<keyword evidence="1" id="KW-1133">Transmembrane helix</keyword>
<accession>A0A9W6MLR2</accession>
<feature type="transmembrane region" description="Helical" evidence="1">
    <location>
        <begin position="223"/>
        <end position="242"/>
    </location>
</feature>
<keyword evidence="1" id="KW-0812">Transmembrane</keyword>
<feature type="transmembrane region" description="Helical" evidence="1">
    <location>
        <begin position="276"/>
        <end position="298"/>
    </location>
</feature>
<feature type="transmembrane region" description="Helical" evidence="1">
    <location>
        <begin position="114"/>
        <end position="135"/>
    </location>
</feature>
<comment type="caution">
    <text evidence="2">The sequence shown here is derived from an EMBL/GenBank/DDBJ whole genome shotgun (WGS) entry which is preliminary data.</text>
</comment>
<feature type="transmembrane region" description="Helical" evidence="1">
    <location>
        <begin position="12"/>
        <end position="30"/>
    </location>
</feature>
<evidence type="ECO:0000313" key="2">
    <source>
        <dbReference type="EMBL" id="GLK50815.1"/>
    </source>
</evidence>
<proteinExistence type="predicted"/>
<feature type="transmembrane region" description="Helical" evidence="1">
    <location>
        <begin position="173"/>
        <end position="202"/>
    </location>
</feature>
<evidence type="ECO:0000256" key="1">
    <source>
        <dbReference type="SAM" id="Phobius"/>
    </source>
</evidence>
<name>A0A9W6MLR2_9PROT</name>
<reference evidence="2" key="2">
    <citation type="submission" date="2023-01" db="EMBL/GenBank/DDBJ databases">
        <authorList>
            <person name="Sun Q."/>
            <person name="Evtushenko L."/>
        </authorList>
    </citation>
    <scope>NUCLEOTIDE SEQUENCE</scope>
    <source>
        <strain evidence="2">VKM B-1513</strain>
    </source>
</reference>
<gene>
    <name evidence="2" type="ORF">GCM10017621_03230</name>
</gene>
<dbReference type="EMBL" id="BSFE01000001">
    <property type="protein sequence ID" value="GLK50815.1"/>
    <property type="molecule type" value="Genomic_DNA"/>
</dbReference>